<evidence type="ECO:0000259" key="2">
    <source>
        <dbReference type="PROSITE" id="PS50943"/>
    </source>
</evidence>
<sequence length="193" mass="21821">MNEKLLLQIARKLKEVRKINGLTVQAVAERADVSKGLISKIENGRTIPSLPVLLSIIGGLETNAEDFFHGFGNGEPHQDVRVIKKSEYDPFEKEEAEGFFYHHITTTEIDKLTLECVMLTLKPGAKREKVVTDAYEYKYILSGNVTYLIGEDEYELEAGDSLYFNGRIPHVPENRGTEDTVMLIVYLFDHSPS</sequence>
<evidence type="ECO:0000313" key="3">
    <source>
        <dbReference type="EMBL" id="AEV33290.1"/>
    </source>
</evidence>
<dbReference type="STRING" id="926562.Oweho_2318"/>
<organism evidence="3 4">
    <name type="scientific">Owenweeksia hongkongensis (strain DSM 17368 / CIP 108786 / JCM 12287 / NRRL B-23963 / UST20020801)</name>
    <dbReference type="NCBI Taxonomy" id="926562"/>
    <lineage>
        <taxon>Bacteria</taxon>
        <taxon>Pseudomonadati</taxon>
        <taxon>Bacteroidota</taxon>
        <taxon>Flavobacteriia</taxon>
        <taxon>Flavobacteriales</taxon>
        <taxon>Owenweeksiaceae</taxon>
        <taxon>Owenweeksia</taxon>
    </lineage>
</organism>
<dbReference type="CDD" id="cd02209">
    <property type="entry name" value="cupin_XRE_C"/>
    <property type="match status" value="1"/>
</dbReference>
<dbReference type="HOGENOM" id="CLU_085376_3_2_10"/>
<dbReference type="PROSITE" id="PS50943">
    <property type="entry name" value="HTH_CROC1"/>
    <property type="match status" value="1"/>
</dbReference>
<keyword evidence="4" id="KW-1185">Reference proteome</keyword>
<proteinExistence type="predicted"/>
<feature type="domain" description="HTH cro/C1-type" evidence="2">
    <location>
        <begin position="13"/>
        <end position="67"/>
    </location>
</feature>
<dbReference type="SUPFAM" id="SSF47413">
    <property type="entry name" value="lambda repressor-like DNA-binding domains"/>
    <property type="match status" value="1"/>
</dbReference>
<dbReference type="Gene3D" id="2.60.120.10">
    <property type="entry name" value="Jelly Rolls"/>
    <property type="match status" value="1"/>
</dbReference>
<dbReference type="AlphaFoldDB" id="G8R670"/>
<dbReference type="Pfam" id="PF07883">
    <property type="entry name" value="Cupin_2"/>
    <property type="match status" value="1"/>
</dbReference>
<dbReference type="GO" id="GO:0005829">
    <property type="term" value="C:cytosol"/>
    <property type="evidence" value="ECO:0007669"/>
    <property type="project" value="TreeGrafter"/>
</dbReference>
<dbReference type="GO" id="GO:0003700">
    <property type="term" value="F:DNA-binding transcription factor activity"/>
    <property type="evidence" value="ECO:0007669"/>
    <property type="project" value="TreeGrafter"/>
</dbReference>
<protein>
    <submittedName>
        <fullName evidence="3">Putative transcriptional regulator</fullName>
    </submittedName>
</protein>
<dbReference type="InterPro" id="IPR050807">
    <property type="entry name" value="TransReg_Diox_bact_type"/>
</dbReference>
<dbReference type="GO" id="GO:0003677">
    <property type="term" value="F:DNA binding"/>
    <property type="evidence" value="ECO:0007669"/>
    <property type="project" value="UniProtKB-KW"/>
</dbReference>
<dbReference type="RefSeq" id="WP_014202639.1">
    <property type="nucleotide sequence ID" value="NC_016599.1"/>
</dbReference>
<dbReference type="InterPro" id="IPR014710">
    <property type="entry name" value="RmlC-like_jellyroll"/>
</dbReference>
<dbReference type="Pfam" id="PF13560">
    <property type="entry name" value="HTH_31"/>
    <property type="match status" value="1"/>
</dbReference>
<reference evidence="3 4" key="1">
    <citation type="journal article" date="2012" name="Stand. Genomic Sci.">
        <title>Genome sequence of the orange-pigmented seawater bacterium Owenweeksia hongkongensis type strain (UST20020801(T)).</title>
        <authorList>
            <person name="Riedel T."/>
            <person name="Held B."/>
            <person name="Nolan M."/>
            <person name="Lucas S."/>
            <person name="Lapidus A."/>
            <person name="Tice H."/>
            <person name="Del Rio T.G."/>
            <person name="Cheng J.F."/>
            <person name="Han C."/>
            <person name="Tapia R."/>
            <person name="Goodwin L.A."/>
            <person name="Pitluck S."/>
            <person name="Liolios K."/>
            <person name="Mavromatis K."/>
            <person name="Pagani I."/>
            <person name="Ivanova N."/>
            <person name="Mikhailova N."/>
            <person name="Pati A."/>
            <person name="Chen A."/>
            <person name="Palaniappan K."/>
            <person name="Rohde M."/>
            <person name="Tindall B.J."/>
            <person name="Detter J.C."/>
            <person name="Goker M."/>
            <person name="Woyke T."/>
            <person name="Bristow J."/>
            <person name="Eisen J.A."/>
            <person name="Markowitz V."/>
            <person name="Hugenholtz P."/>
            <person name="Klenk H.P."/>
            <person name="Kyrpides N.C."/>
        </authorList>
    </citation>
    <scope>NUCLEOTIDE SEQUENCE</scope>
    <source>
        <strain evidence="4">DSM 17368 / JCM 12287 / NRRL B-23963</strain>
    </source>
</reference>
<dbReference type="eggNOG" id="COG3837">
    <property type="taxonomic scope" value="Bacteria"/>
</dbReference>
<dbReference type="Proteomes" id="UP000005631">
    <property type="component" value="Chromosome"/>
</dbReference>
<dbReference type="InterPro" id="IPR001387">
    <property type="entry name" value="Cro/C1-type_HTH"/>
</dbReference>
<keyword evidence="1" id="KW-0238">DNA-binding</keyword>
<dbReference type="OrthoDB" id="9805356at2"/>
<dbReference type="PANTHER" id="PTHR46797:SF1">
    <property type="entry name" value="METHYLPHOSPHONATE SYNTHASE"/>
    <property type="match status" value="1"/>
</dbReference>
<dbReference type="Gene3D" id="1.10.260.40">
    <property type="entry name" value="lambda repressor-like DNA-binding domains"/>
    <property type="match status" value="1"/>
</dbReference>
<dbReference type="EMBL" id="CP003156">
    <property type="protein sequence ID" value="AEV33290.1"/>
    <property type="molecule type" value="Genomic_DNA"/>
</dbReference>
<dbReference type="InterPro" id="IPR010982">
    <property type="entry name" value="Lambda_DNA-bd_dom_sf"/>
</dbReference>
<dbReference type="InterPro" id="IPR011051">
    <property type="entry name" value="RmlC_Cupin_sf"/>
</dbReference>
<dbReference type="CDD" id="cd00093">
    <property type="entry name" value="HTH_XRE"/>
    <property type="match status" value="1"/>
</dbReference>
<dbReference type="KEGG" id="oho:Oweho_2318"/>
<dbReference type="SUPFAM" id="SSF51182">
    <property type="entry name" value="RmlC-like cupins"/>
    <property type="match status" value="1"/>
</dbReference>
<dbReference type="SMART" id="SM00530">
    <property type="entry name" value="HTH_XRE"/>
    <property type="match status" value="1"/>
</dbReference>
<evidence type="ECO:0000313" key="4">
    <source>
        <dbReference type="Proteomes" id="UP000005631"/>
    </source>
</evidence>
<gene>
    <name evidence="3" type="ordered locus">Oweho_2318</name>
</gene>
<accession>G8R670</accession>
<dbReference type="PANTHER" id="PTHR46797">
    <property type="entry name" value="HTH-TYPE TRANSCRIPTIONAL REGULATOR"/>
    <property type="match status" value="1"/>
</dbReference>
<dbReference type="eggNOG" id="COG1396">
    <property type="taxonomic scope" value="Bacteria"/>
</dbReference>
<evidence type="ECO:0000256" key="1">
    <source>
        <dbReference type="ARBA" id="ARBA00023125"/>
    </source>
</evidence>
<dbReference type="InterPro" id="IPR013096">
    <property type="entry name" value="Cupin_2"/>
</dbReference>
<name>G8R670_OWEHD</name>